<gene>
    <name evidence="4" type="ORF">EDC14_102312</name>
</gene>
<dbReference type="PRINTS" id="PR00081">
    <property type="entry name" value="GDHRDH"/>
</dbReference>
<dbReference type="AlphaFoldDB" id="A0A4R1RAF2"/>
<dbReference type="InterPro" id="IPR057326">
    <property type="entry name" value="KR_dom"/>
</dbReference>
<dbReference type="Proteomes" id="UP000295008">
    <property type="component" value="Unassembled WGS sequence"/>
</dbReference>
<accession>A0A4R1RAF2</accession>
<dbReference type="InterPro" id="IPR002347">
    <property type="entry name" value="SDR_fam"/>
</dbReference>
<dbReference type="RefSeq" id="WP_132015531.1">
    <property type="nucleotide sequence ID" value="NZ_SLUN01000023.1"/>
</dbReference>
<keyword evidence="5" id="KW-1185">Reference proteome</keyword>
<dbReference type="SUPFAM" id="SSF51735">
    <property type="entry name" value="NAD(P)-binding Rossmann-fold domains"/>
    <property type="match status" value="1"/>
</dbReference>
<dbReference type="NCBIfam" id="NF005559">
    <property type="entry name" value="PRK07231.1"/>
    <property type="match status" value="1"/>
</dbReference>
<dbReference type="PANTHER" id="PTHR43477:SF1">
    <property type="entry name" value="DIHYDROANTICAPSIN 7-DEHYDROGENASE"/>
    <property type="match status" value="1"/>
</dbReference>
<sequence>MRFSNKVVLITGAGSGIGQATAIQFAKAGARVAVNDLFPERAAKTVDLVRNAGGTGLAVPADVADAAAAAKMVNDAVQAFGRIDILVNNAGIILPGRVDDMAEEDFDRTMRINVKGPFLVSKYVVQEMRKTGGGVIVNNASVAALKGIVDRSAYSASKGALVSLTKAMAADYIKENIRVNCVCPGTTYTPALEERMQAQADPEAARAAFIARQPMGRLGKDEEIAQAILFACCDEASYMNGSVVVIDGGATL</sequence>
<keyword evidence="2" id="KW-0560">Oxidoreductase</keyword>
<evidence type="ECO:0000313" key="5">
    <source>
        <dbReference type="Proteomes" id="UP000295008"/>
    </source>
</evidence>
<dbReference type="InterPro" id="IPR020904">
    <property type="entry name" value="Sc_DH/Rdtase_CS"/>
</dbReference>
<dbReference type="FunFam" id="3.40.50.720:FF:000084">
    <property type="entry name" value="Short-chain dehydrogenase reductase"/>
    <property type="match status" value="1"/>
</dbReference>
<dbReference type="CDD" id="cd05233">
    <property type="entry name" value="SDR_c"/>
    <property type="match status" value="1"/>
</dbReference>
<evidence type="ECO:0000313" key="4">
    <source>
        <dbReference type="EMBL" id="TCL62733.1"/>
    </source>
</evidence>
<comment type="caution">
    <text evidence="4">The sequence shown here is derived from an EMBL/GenBank/DDBJ whole genome shotgun (WGS) entry which is preliminary data.</text>
</comment>
<dbReference type="EMBL" id="SLUN01000023">
    <property type="protein sequence ID" value="TCL62733.1"/>
    <property type="molecule type" value="Genomic_DNA"/>
</dbReference>
<dbReference type="InterPro" id="IPR036291">
    <property type="entry name" value="NAD(P)-bd_dom_sf"/>
</dbReference>
<dbReference type="SMART" id="SM00822">
    <property type="entry name" value="PKS_KR"/>
    <property type="match status" value="1"/>
</dbReference>
<dbReference type="InterPro" id="IPR051122">
    <property type="entry name" value="SDR_DHRS6-like"/>
</dbReference>
<organism evidence="4 5">
    <name type="scientific">Hydrogenispora ethanolica</name>
    <dbReference type="NCBI Taxonomy" id="1082276"/>
    <lineage>
        <taxon>Bacteria</taxon>
        <taxon>Bacillati</taxon>
        <taxon>Bacillota</taxon>
        <taxon>Hydrogenispora</taxon>
    </lineage>
</organism>
<comment type="similarity">
    <text evidence="1">Belongs to the short-chain dehydrogenases/reductases (SDR) family.</text>
</comment>
<dbReference type="GO" id="GO:0008206">
    <property type="term" value="P:bile acid metabolic process"/>
    <property type="evidence" value="ECO:0007669"/>
    <property type="project" value="UniProtKB-ARBA"/>
</dbReference>
<dbReference type="GO" id="GO:0016491">
    <property type="term" value="F:oxidoreductase activity"/>
    <property type="evidence" value="ECO:0007669"/>
    <property type="project" value="UniProtKB-KW"/>
</dbReference>
<proteinExistence type="inferred from homology"/>
<protein>
    <submittedName>
        <fullName evidence="4">NAD(P)-dependent dehydrogenase (Short-subunit alcohol dehydrogenase family)</fullName>
    </submittedName>
</protein>
<evidence type="ECO:0000259" key="3">
    <source>
        <dbReference type="SMART" id="SM00822"/>
    </source>
</evidence>
<evidence type="ECO:0000256" key="2">
    <source>
        <dbReference type="ARBA" id="ARBA00023002"/>
    </source>
</evidence>
<reference evidence="4 5" key="1">
    <citation type="submission" date="2019-03" db="EMBL/GenBank/DDBJ databases">
        <title>Genomic Encyclopedia of Type Strains, Phase IV (KMG-IV): sequencing the most valuable type-strain genomes for metagenomic binning, comparative biology and taxonomic classification.</title>
        <authorList>
            <person name="Goeker M."/>
        </authorList>
    </citation>
    <scope>NUCLEOTIDE SEQUENCE [LARGE SCALE GENOMIC DNA]</scope>
    <source>
        <strain evidence="4 5">LX-B</strain>
    </source>
</reference>
<feature type="domain" description="Ketoreductase" evidence="3">
    <location>
        <begin position="6"/>
        <end position="176"/>
    </location>
</feature>
<dbReference type="OrthoDB" id="9803333at2"/>
<dbReference type="PANTHER" id="PTHR43477">
    <property type="entry name" value="DIHYDROANTICAPSIN 7-DEHYDROGENASE"/>
    <property type="match status" value="1"/>
</dbReference>
<dbReference type="PROSITE" id="PS00061">
    <property type="entry name" value="ADH_SHORT"/>
    <property type="match status" value="1"/>
</dbReference>
<dbReference type="PRINTS" id="PR00080">
    <property type="entry name" value="SDRFAMILY"/>
</dbReference>
<dbReference type="Gene3D" id="3.40.50.720">
    <property type="entry name" value="NAD(P)-binding Rossmann-like Domain"/>
    <property type="match status" value="1"/>
</dbReference>
<evidence type="ECO:0000256" key="1">
    <source>
        <dbReference type="ARBA" id="ARBA00006484"/>
    </source>
</evidence>
<name>A0A4R1RAF2_HYDET</name>
<dbReference type="Pfam" id="PF13561">
    <property type="entry name" value="adh_short_C2"/>
    <property type="match status" value="1"/>
</dbReference>